<proteinExistence type="predicted"/>
<evidence type="ECO:0000256" key="1">
    <source>
        <dbReference type="SAM" id="MobiDB-lite"/>
    </source>
</evidence>
<feature type="region of interest" description="Disordered" evidence="1">
    <location>
        <begin position="105"/>
        <end position="149"/>
    </location>
</feature>
<evidence type="ECO:0000313" key="4">
    <source>
        <dbReference type="Proteomes" id="UP001239445"/>
    </source>
</evidence>
<gene>
    <name evidence="3" type="ORF">QBC47DRAFT_401692</name>
</gene>
<evidence type="ECO:0000256" key="2">
    <source>
        <dbReference type="SAM" id="SignalP"/>
    </source>
</evidence>
<feature type="chain" id="PRO_5042479485" evidence="2">
    <location>
        <begin position="21"/>
        <end position="149"/>
    </location>
</feature>
<dbReference type="AlphaFoldDB" id="A0AAJ0BC39"/>
<dbReference type="EMBL" id="MU839833">
    <property type="protein sequence ID" value="KAK1755521.1"/>
    <property type="molecule type" value="Genomic_DNA"/>
</dbReference>
<reference evidence="3" key="1">
    <citation type="submission" date="2023-06" db="EMBL/GenBank/DDBJ databases">
        <title>Genome-scale phylogeny and comparative genomics of the fungal order Sordariales.</title>
        <authorList>
            <consortium name="Lawrence Berkeley National Laboratory"/>
            <person name="Hensen N."/>
            <person name="Bonometti L."/>
            <person name="Westerberg I."/>
            <person name="Brannstrom I.O."/>
            <person name="Guillou S."/>
            <person name="Cros-Aarteil S."/>
            <person name="Calhoun S."/>
            <person name="Haridas S."/>
            <person name="Kuo A."/>
            <person name="Mondo S."/>
            <person name="Pangilinan J."/>
            <person name="Riley R."/>
            <person name="Labutti K."/>
            <person name="Andreopoulos B."/>
            <person name="Lipzen A."/>
            <person name="Chen C."/>
            <person name="Yanf M."/>
            <person name="Daum C."/>
            <person name="Ng V."/>
            <person name="Clum A."/>
            <person name="Steindorff A."/>
            <person name="Ohm R."/>
            <person name="Martin F."/>
            <person name="Silar P."/>
            <person name="Natvig D."/>
            <person name="Lalanne C."/>
            <person name="Gautier V."/>
            <person name="Ament-Velasquez S.L."/>
            <person name="Kruys A."/>
            <person name="Hutchinson M.I."/>
            <person name="Powell A.J."/>
            <person name="Barry K."/>
            <person name="Miller A.N."/>
            <person name="Grigoriev I.V."/>
            <person name="Debuchy R."/>
            <person name="Gladieux P."/>
            <person name="Thoren M.H."/>
            <person name="Johannesson H."/>
        </authorList>
    </citation>
    <scope>NUCLEOTIDE SEQUENCE</scope>
    <source>
        <strain evidence="3">PSN4</strain>
    </source>
</reference>
<protein>
    <submittedName>
        <fullName evidence="3">Uncharacterized protein</fullName>
    </submittedName>
</protein>
<organism evidence="3 4">
    <name type="scientific">Echria macrotheca</name>
    <dbReference type="NCBI Taxonomy" id="438768"/>
    <lineage>
        <taxon>Eukaryota</taxon>
        <taxon>Fungi</taxon>
        <taxon>Dikarya</taxon>
        <taxon>Ascomycota</taxon>
        <taxon>Pezizomycotina</taxon>
        <taxon>Sordariomycetes</taxon>
        <taxon>Sordariomycetidae</taxon>
        <taxon>Sordariales</taxon>
        <taxon>Schizotheciaceae</taxon>
        <taxon>Echria</taxon>
    </lineage>
</organism>
<keyword evidence="4" id="KW-1185">Reference proteome</keyword>
<accession>A0AAJ0BC39</accession>
<sequence length="149" mass="15364">MTRFGLVLAAAVALASTASAKAGFKKPCPVDIDICGWALQSDYGYENEVLSDATYAANQDPGKGTIVFDSIYNCYPDGEIVWSAWCGGGGLCDKAVSPSAPALCKGEPVDTGRAPPTFPDEGETDPGADQGEPYNPDDPYYGDAVGGAA</sequence>
<dbReference type="Proteomes" id="UP001239445">
    <property type="component" value="Unassembled WGS sequence"/>
</dbReference>
<name>A0AAJ0BC39_9PEZI</name>
<feature type="signal peptide" evidence="2">
    <location>
        <begin position="1"/>
        <end position="20"/>
    </location>
</feature>
<comment type="caution">
    <text evidence="3">The sequence shown here is derived from an EMBL/GenBank/DDBJ whole genome shotgun (WGS) entry which is preliminary data.</text>
</comment>
<evidence type="ECO:0000313" key="3">
    <source>
        <dbReference type="EMBL" id="KAK1755521.1"/>
    </source>
</evidence>
<keyword evidence="2" id="KW-0732">Signal</keyword>